<dbReference type="WBParaSite" id="Pan_g764.t1">
    <property type="protein sequence ID" value="Pan_g764.t1"/>
    <property type="gene ID" value="Pan_g764"/>
</dbReference>
<dbReference type="AlphaFoldDB" id="A0A7E4W6R6"/>
<evidence type="ECO:0000256" key="1">
    <source>
        <dbReference type="SAM" id="MobiDB-lite"/>
    </source>
</evidence>
<feature type="region of interest" description="Disordered" evidence="1">
    <location>
        <begin position="105"/>
        <end position="212"/>
    </location>
</feature>
<evidence type="ECO:0000313" key="3">
    <source>
        <dbReference type="WBParaSite" id="Pan_g764.t1"/>
    </source>
</evidence>
<name>A0A7E4W6R6_PANRE</name>
<dbReference type="Proteomes" id="UP000492821">
    <property type="component" value="Unassembled WGS sequence"/>
</dbReference>
<evidence type="ECO:0000313" key="2">
    <source>
        <dbReference type="Proteomes" id="UP000492821"/>
    </source>
</evidence>
<feature type="compositionally biased region" description="Acidic residues" evidence="1">
    <location>
        <begin position="202"/>
        <end position="212"/>
    </location>
</feature>
<keyword evidence="2" id="KW-1185">Reference proteome</keyword>
<sequence>MDYLLDRVDWLERQVKSLEHTKVHLSNDIIGLQGSRRRHRERLSRGEANARLLAKCHNTNHQYEISLKDLEYDTFLERMDETDDDELRPLYDPRLEQVYEDYVYSPYPADSPEPHGDTPEPPVDAPDSPEPRANSPEPLDESPEVDPQQVIKGIFGSDEANNNHGVPLQEAANLNDDNNGDHEEPLDNGVPLQEEADGHPSDEDDHYLDADADVIWLG</sequence>
<organism evidence="2 3">
    <name type="scientific">Panagrellus redivivus</name>
    <name type="common">Microworm</name>
    <dbReference type="NCBI Taxonomy" id="6233"/>
    <lineage>
        <taxon>Eukaryota</taxon>
        <taxon>Metazoa</taxon>
        <taxon>Ecdysozoa</taxon>
        <taxon>Nematoda</taxon>
        <taxon>Chromadorea</taxon>
        <taxon>Rhabditida</taxon>
        <taxon>Tylenchina</taxon>
        <taxon>Panagrolaimomorpha</taxon>
        <taxon>Panagrolaimoidea</taxon>
        <taxon>Panagrolaimidae</taxon>
        <taxon>Panagrellus</taxon>
    </lineage>
</organism>
<reference evidence="3" key="2">
    <citation type="submission" date="2020-10" db="UniProtKB">
        <authorList>
            <consortium name="WormBaseParasite"/>
        </authorList>
    </citation>
    <scope>IDENTIFICATION</scope>
</reference>
<accession>A0A7E4W6R6</accession>
<protein>
    <submittedName>
        <fullName evidence="3">WASH_WAHD domain-containing protein</fullName>
    </submittedName>
</protein>
<reference evidence="2" key="1">
    <citation type="journal article" date="2013" name="Genetics">
        <title>The draft genome and transcriptome of Panagrellus redivivus are shaped by the harsh demands of a free-living lifestyle.</title>
        <authorList>
            <person name="Srinivasan J."/>
            <person name="Dillman A.R."/>
            <person name="Macchietto M.G."/>
            <person name="Heikkinen L."/>
            <person name="Lakso M."/>
            <person name="Fracchia K.M."/>
            <person name="Antoshechkin I."/>
            <person name="Mortazavi A."/>
            <person name="Wong G."/>
            <person name="Sternberg P.W."/>
        </authorList>
    </citation>
    <scope>NUCLEOTIDE SEQUENCE [LARGE SCALE GENOMIC DNA]</scope>
    <source>
        <strain evidence="2">MT8872</strain>
    </source>
</reference>
<proteinExistence type="predicted"/>